<evidence type="ECO:0000313" key="3">
    <source>
        <dbReference type="EMBL" id="BAK04636.1"/>
    </source>
</evidence>
<accession>F2EBB4</accession>
<keyword evidence="2" id="KW-0472">Membrane</keyword>
<evidence type="ECO:0000256" key="1">
    <source>
        <dbReference type="SAM" id="MobiDB-lite"/>
    </source>
</evidence>
<reference evidence="3" key="1">
    <citation type="journal article" date="2011" name="Plant Physiol.">
        <title>Comprehensive sequence analysis of 24,783 barley full-length cDNAs derived from 12 clone libraries.</title>
        <authorList>
            <person name="Matsumoto T."/>
            <person name="Tanaka T."/>
            <person name="Sakai H."/>
            <person name="Amano N."/>
            <person name="Kanamori H."/>
            <person name="Kurita K."/>
            <person name="Kikuta A."/>
            <person name="Kamiya K."/>
            <person name="Yamamoto M."/>
            <person name="Ikawa H."/>
            <person name="Fujii N."/>
            <person name="Hori K."/>
            <person name="Itoh T."/>
            <person name="Sato K."/>
        </authorList>
    </citation>
    <scope>NUCLEOTIDE SEQUENCE</scope>
    <source>
        <tissue evidence="3">Seed</tissue>
    </source>
</reference>
<protein>
    <submittedName>
        <fullName evidence="3">Predicted protein</fullName>
    </submittedName>
</protein>
<name>F2EBB4_HORVV</name>
<dbReference type="Pfam" id="PF05512">
    <property type="entry name" value="AWPM-19"/>
    <property type="match status" value="1"/>
</dbReference>
<organism evidence="3">
    <name type="scientific">Hordeum vulgare subsp. vulgare</name>
    <name type="common">Domesticated barley</name>
    <dbReference type="NCBI Taxonomy" id="112509"/>
    <lineage>
        <taxon>Eukaryota</taxon>
        <taxon>Viridiplantae</taxon>
        <taxon>Streptophyta</taxon>
        <taxon>Embryophyta</taxon>
        <taxon>Tracheophyta</taxon>
        <taxon>Spermatophyta</taxon>
        <taxon>Magnoliopsida</taxon>
        <taxon>Liliopsida</taxon>
        <taxon>Poales</taxon>
        <taxon>Poaceae</taxon>
        <taxon>BOP clade</taxon>
        <taxon>Pooideae</taxon>
        <taxon>Triticodae</taxon>
        <taxon>Triticeae</taxon>
        <taxon>Hordeinae</taxon>
        <taxon>Hordeum</taxon>
    </lineage>
</organism>
<keyword evidence="2" id="KW-1133">Transmembrane helix</keyword>
<feature type="non-terminal residue" evidence="3">
    <location>
        <position position="1"/>
    </location>
</feature>
<dbReference type="InterPro" id="IPR008390">
    <property type="entry name" value="AWPM-19"/>
</dbReference>
<dbReference type="EMBL" id="AK373439">
    <property type="protein sequence ID" value="BAK04636.1"/>
    <property type="molecule type" value="mRNA"/>
</dbReference>
<proteinExistence type="evidence at transcript level"/>
<feature type="compositionally biased region" description="Basic residues" evidence="1">
    <location>
        <begin position="29"/>
        <end position="72"/>
    </location>
</feature>
<keyword evidence="2" id="KW-0812">Transmembrane</keyword>
<feature type="transmembrane region" description="Helical" evidence="2">
    <location>
        <begin position="113"/>
        <end position="131"/>
    </location>
</feature>
<dbReference type="AlphaFoldDB" id="F2EBB4"/>
<evidence type="ECO:0000256" key="2">
    <source>
        <dbReference type="SAM" id="Phobius"/>
    </source>
</evidence>
<sequence length="175" mass="19663">HGGAAAGAEPHHVRHRHRVRELEPQPLHQRPHQPPRRRRQRRHLLLPRLRHPSRGRRRSIQARRRAPRAHLARRQPRHLRVLFAGGLGHHRIGVRAGVQGDPHRRLPRVRLRVLEAFVIILAFTQLLYVLALHSGLFGNQFGDHAGGGGYPAEHGGYGAGDPHNKGMATGGVARV</sequence>
<feature type="region of interest" description="Disordered" evidence="1">
    <location>
        <begin position="1"/>
        <end position="72"/>
    </location>
</feature>